<dbReference type="AlphaFoldDB" id="A0A7X6R052"/>
<organism evidence="1 2">
    <name type="scientific">Cellulomonas denverensis</name>
    <dbReference type="NCBI Taxonomy" id="264297"/>
    <lineage>
        <taxon>Bacteria</taxon>
        <taxon>Bacillati</taxon>
        <taxon>Actinomycetota</taxon>
        <taxon>Actinomycetes</taxon>
        <taxon>Micrococcales</taxon>
        <taxon>Cellulomonadaceae</taxon>
        <taxon>Cellulomonas</taxon>
    </lineage>
</organism>
<dbReference type="Proteomes" id="UP000581206">
    <property type="component" value="Unassembled WGS sequence"/>
</dbReference>
<name>A0A7X6R052_9CELL</name>
<sequence length="292" mass="27551">MPTVLLLPDSALLVPGAAGSQADPLAGARAAVLAELREAGRGAVLVIAPGRVTRVLTGPFGDGLAAAGIARVPAGSAAGMAAPTAPPAGATAPGVVPAVGAMPPGVVPAVGATPPGLVPAVGAAPGVGAAAALALLALAGHDPDRAATVLETGSEPGPVLPVVPAAPPELVLVVGSLSARHGPDAPLPDDPEAIAADVALLTALAAGPRALATVLGDLPPAECDRLAITGGRPWHCMLSLLAGAGNAPGAGAEGLPDAGAEGLPDADAALLWSGTPGGAQHAVARWRIGAAA</sequence>
<dbReference type="EMBL" id="JAAXOX010000009">
    <property type="protein sequence ID" value="NKY23812.1"/>
    <property type="molecule type" value="Genomic_DNA"/>
</dbReference>
<protein>
    <submittedName>
        <fullName evidence="1">Uncharacterized protein</fullName>
    </submittedName>
</protein>
<reference evidence="1 2" key="1">
    <citation type="submission" date="2020-04" db="EMBL/GenBank/DDBJ databases">
        <title>MicrobeNet Type strains.</title>
        <authorList>
            <person name="Nicholson A.C."/>
        </authorList>
    </citation>
    <scope>NUCLEOTIDE SEQUENCE [LARGE SCALE GENOMIC DNA]</scope>
    <source>
        <strain evidence="1 2">ATCC BAA-788</strain>
    </source>
</reference>
<comment type="caution">
    <text evidence="1">The sequence shown here is derived from an EMBL/GenBank/DDBJ whole genome shotgun (WGS) entry which is preliminary data.</text>
</comment>
<keyword evidence="2" id="KW-1185">Reference proteome</keyword>
<dbReference type="RefSeq" id="WP_168630947.1">
    <property type="nucleotide sequence ID" value="NZ_BONL01000007.1"/>
</dbReference>
<gene>
    <name evidence="1" type="ORF">HGA03_14170</name>
</gene>
<proteinExistence type="predicted"/>
<accession>A0A7X6R052</accession>
<evidence type="ECO:0000313" key="1">
    <source>
        <dbReference type="EMBL" id="NKY23812.1"/>
    </source>
</evidence>
<evidence type="ECO:0000313" key="2">
    <source>
        <dbReference type="Proteomes" id="UP000581206"/>
    </source>
</evidence>